<feature type="transmembrane region" description="Helical" evidence="5">
    <location>
        <begin position="38"/>
        <end position="59"/>
    </location>
</feature>
<keyword evidence="4 5" id="KW-0472">Membrane</keyword>
<evidence type="ECO:0000256" key="2">
    <source>
        <dbReference type="ARBA" id="ARBA00022692"/>
    </source>
</evidence>
<sequence>MDSKQQIIRYIFVGILNTLFGYLLYAIFIFLGMQYTKALFLATVLGVLFNFKTIGRLVFNSANNLLIFKFIGVYVFLYFFNIGIISLLKELYDFYIAGFVSFILSAALGFVLNKHLVFKRV</sequence>
<dbReference type="PATRIC" id="fig|451.8.peg.912"/>
<evidence type="ECO:0000259" key="6">
    <source>
        <dbReference type="Pfam" id="PF04138"/>
    </source>
</evidence>
<keyword evidence="3 5" id="KW-1133">Transmembrane helix</keyword>
<dbReference type="STRING" id="451.B6N58_14320"/>
<proteinExistence type="predicted"/>
<evidence type="ECO:0000256" key="5">
    <source>
        <dbReference type="SAM" id="Phobius"/>
    </source>
</evidence>
<dbReference type="Pfam" id="PF04138">
    <property type="entry name" value="GtrA_DPMS_TM"/>
    <property type="match status" value="1"/>
</dbReference>
<feature type="transmembrane region" description="Helical" evidence="5">
    <location>
        <begin position="7"/>
        <end position="32"/>
    </location>
</feature>
<dbReference type="EMBL" id="LN614830">
    <property type="protein sequence ID" value="CEG62337.1"/>
    <property type="molecule type" value="Genomic_DNA"/>
</dbReference>
<dbReference type="AlphaFoldDB" id="A0A098GK19"/>
<keyword evidence="2 5" id="KW-0812">Transmembrane</keyword>
<dbReference type="Proteomes" id="UP000182998">
    <property type="component" value="Unassembled WGS sequence"/>
</dbReference>
<dbReference type="RefSeq" id="WP_045100407.1">
    <property type="nucleotide sequence ID" value="NZ_CP020614.1"/>
</dbReference>
<dbReference type="InterPro" id="IPR007267">
    <property type="entry name" value="GtrA_DPMS_TM"/>
</dbReference>
<dbReference type="HOGENOM" id="CLU_133742_0_0_6"/>
<evidence type="ECO:0000256" key="1">
    <source>
        <dbReference type="ARBA" id="ARBA00004141"/>
    </source>
</evidence>
<reference evidence="7" key="2">
    <citation type="submission" date="2014-09" db="EMBL/GenBank/DDBJ databases">
        <authorList>
            <person name="GOMEZ-VALERO Laura"/>
        </authorList>
    </citation>
    <scope>NUCLEOTIDE SEQUENCE</scope>
    <source>
        <strain evidence="7">ATCC33218</strain>
    </source>
</reference>
<organism evidence="7 9">
    <name type="scientific">Legionella micdadei</name>
    <name type="common">Tatlockia micdadei</name>
    <dbReference type="NCBI Taxonomy" id="451"/>
    <lineage>
        <taxon>Bacteria</taxon>
        <taxon>Pseudomonadati</taxon>
        <taxon>Pseudomonadota</taxon>
        <taxon>Gammaproteobacteria</taxon>
        <taxon>Legionellales</taxon>
        <taxon>Legionellaceae</taxon>
        <taxon>Legionella</taxon>
    </lineage>
</organism>
<dbReference type="GO" id="GO:0000271">
    <property type="term" value="P:polysaccharide biosynthetic process"/>
    <property type="evidence" value="ECO:0007669"/>
    <property type="project" value="InterPro"/>
</dbReference>
<gene>
    <name evidence="7" type="ORF">LMI_3113</name>
    <name evidence="8" type="ORF">SAMN02982997_00658</name>
</gene>
<feature type="domain" description="GtrA/DPMS transmembrane" evidence="6">
    <location>
        <begin position="9"/>
        <end position="118"/>
    </location>
</feature>
<dbReference type="KEGG" id="tmc:LMI_3113"/>
<dbReference type="EMBL" id="FMVN01000003">
    <property type="protein sequence ID" value="SCY03169.1"/>
    <property type="molecule type" value="Genomic_DNA"/>
</dbReference>
<keyword evidence="10" id="KW-1185">Reference proteome</keyword>
<dbReference type="Proteomes" id="UP000032414">
    <property type="component" value="Chromosome I"/>
</dbReference>
<protein>
    <submittedName>
        <fullName evidence="7">GtrA family protein</fullName>
    </submittedName>
    <submittedName>
        <fullName evidence="8">GtrA-like protein</fullName>
    </submittedName>
</protein>
<evidence type="ECO:0000313" key="8">
    <source>
        <dbReference type="EMBL" id="SCY03169.1"/>
    </source>
</evidence>
<dbReference type="GO" id="GO:0016020">
    <property type="term" value="C:membrane"/>
    <property type="evidence" value="ECO:0007669"/>
    <property type="project" value="UniProtKB-SubCell"/>
</dbReference>
<evidence type="ECO:0000256" key="4">
    <source>
        <dbReference type="ARBA" id="ARBA00023136"/>
    </source>
</evidence>
<comment type="subcellular location">
    <subcellularLocation>
        <location evidence="1">Membrane</location>
        <topology evidence="1">Multi-pass membrane protein</topology>
    </subcellularLocation>
</comment>
<feature type="transmembrane region" description="Helical" evidence="5">
    <location>
        <begin position="94"/>
        <end position="112"/>
    </location>
</feature>
<name>A0A098GK19_LEGMI</name>
<accession>A0A098GK19</accession>
<evidence type="ECO:0000313" key="10">
    <source>
        <dbReference type="Proteomes" id="UP000182998"/>
    </source>
</evidence>
<reference evidence="9" key="1">
    <citation type="submission" date="2014-09" db="EMBL/GenBank/DDBJ databases">
        <authorList>
            <person name="Gomez-Valero L."/>
        </authorList>
    </citation>
    <scope>NUCLEOTIDE SEQUENCE [LARGE SCALE GENOMIC DNA]</scope>
    <source>
        <strain evidence="9">ATCC33218</strain>
    </source>
</reference>
<evidence type="ECO:0000313" key="9">
    <source>
        <dbReference type="Proteomes" id="UP000032414"/>
    </source>
</evidence>
<reference evidence="8 10" key="3">
    <citation type="submission" date="2016-10" db="EMBL/GenBank/DDBJ databases">
        <authorList>
            <person name="Varghese N."/>
            <person name="Submissions S."/>
        </authorList>
    </citation>
    <scope>NUCLEOTIDE SEQUENCE [LARGE SCALE GENOMIC DNA]</scope>
    <source>
        <strain evidence="8 10">ATCC 33218</strain>
    </source>
</reference>
<evidence type="ECO:0000256" key="3">
    <source>
        <dbReference type="ARBA" id="ARBA00022989"/>
    </source>
</evidence>
<evidence type="ECO:0000313" key="7">
    <source>
        <dbReference type="EMBL" id="CEG62337.1"/>
    </source>
</evidence>
<feature type="transmembrane region" description="Helical" evidence="5">
    <location>
        <begin position="66"/>
        <end position="88"/>
    </location>
</feature>
<dbReference type="OrthoDB" id="9801620at2"/>